<organism evidence="4 5">
    <name type="scientific">Kibdelosporangium lantanae</name>
    <dbReference type="NCBI Taxonomy" id="1497396"/>
    <lineage>
        <taxon>Bacteria</taxon>
        <taxon>Bacillati</taxon>
        <taxon>Actinomycetota</taxon>
        <taxon>Actinomycetes</taxon>
        <taxon>Pseudonocardiales</taxon>
        <taxon>Pseudonocardiaceae</taxon>
        <taxon>Kibdelosporangium</taxon>
    </lineage>
</organism>
<accession>A0ABW3M8R1</accession>
<proteinExistence type="predicted"/>
<keyword evidence="2" id="KW-0804">Transcription</keyword>
<evidence type="ECO:0000259" key="3">
    <source>
        <dbReference type="Pfam" id="PF02909"/>
    </source>
</evidence>
<comment type="caution">
    <text evidence="4">The sequence shown here is derived from an EMBL/GenBank/DDBJ whole genome shotgun (WGS) entry which is preliminary data.</text>
</comment>
<evidence type="ECO:0000256" key="1">
    <source>
        <dbReference type="ARBA" id="ARBA00023015"/>
    </source>
</evidence>
<dbReference type="Proteomes" id="UP001597045">
    <property type="component" value="Unassembled WGS sequence"/>
</dbReference>
<evidence type="ECO:0000313" key="4">
    <source>
        <dbReference type="EMBL" id="MFD1047130.1"/>
    </source>
</evidence>
<dbReference type="InterPro" id="IPR036271">
    <property type="entry name" value="Tet_transcr_reg_TetR-rel_C_sf"/>
</dbReference>
<evidence type="ECO:0000313" key="5">
    <source>
        <dbReference type="Proteomes" id="UP001597045"/>
    </source>
</evidence>
<feature type="domain" description="Tetracycline repressor TetR C-terminal" evidence="3">
    <location>
        <begin position="5"/>
        <end position="132"/>
    </location>
</feature>
<evidence type="ECO:0000256" key="2">
    <source>
        <dbReference type="ARBA" id="ARBA00023163"/>
    </source>
</evidence>
<name>A0ABW3M8R1_9PSEU</name>
<dbReference type="InterPro" id="IPR004111">
    <property type="entry name" value="Repressor_TetR_C"/>
</dbReference>
<feature type="non-terminal residue" evidence="4">
    <location>
        <position position="1"/>
    </location>
</feature>
<dbReference type="Gene3D" id="1.10.357.10">
    <property type="entry name" value="Tetracycline Repressor, domain 2"/>
    <property type="match status" value="1"/>
</dbReference>
<dbReference type="Pfam" id="PF02909">
    <property type="entry name" value="TetR_C_1"/>
    <property type="match status" value="1"/>
</dbReference>
<dbReference type="SUPFAM" id="SSF48498">
    <property type="entry name" value="Tetracyclin repressor-like, C-terminal domain"/>
    <property type="match status" value="1"/>
</dbReference>
<keyword evidence="5" id="KW-1185">Reference proteome</keyword>
<keyword evidence="1" id="KW-0805">Transcription regulation</keyword>
<protein>
    <submittedName>
        <fullName evidence="4">TetR/AcrR family transcriptional regulator C-terminal domain-containing protein</fullName>
    </submittedName>
</protein>
<gene>
    <name evidence="4" type="ORF">ACFQ1S_17015</name>
</gene>
<dbReference type="EMBL" id="JBHTIS010000939">
    <property type="protein sequence ID" value="MFD1047130.1"/>
    <property type="molecule type" value="Genomic_DNA"/>
</dbReference>
<reference evidence="5" key="1">
    <citation type="journal article" date="2019" name="Int. J. Syst. Evol. Microbiol.">
        <title>The Global Catalogue of Microorganisms (GCM) 10K type strain sequencing project: providing services to taxonomists for standard genome sequencing and annotation.</title>
        <authorList>
            <consortium name="The Broad Institute Genomics Platform"/>
            <consortium name="The Broad Institute Genome Sequencing Center for Infectious Disease"/>
            <person name="Wu L."/>
            <person name="Ma J."/>
        </authorList>
    </citation>
    <scope>NUCLEOTIDE SEQUENCE [LARGE SCALE GENOMIC DNA]</scope>
    <source>
        <strain evidence="5">JCM 31486</strain>
    </source>
</reference>
<sequence length="139" mass="15477">ESQWRLFHRHPWLLQVSTGRSLLGPNALHNFETHIAVLAGLGLTDVERINLIVMVDSYVSGMARTLIEAEQAAERTGLSDEQFWSAQQPFLIPPMQSGDYPEVASLDMSVFTEFGTSAFEFGLERVLDGVEVLLRGRTG</sequence>